<evidence type="ECO:0000313" key="2">
    <source>
        <dbReference type="Proteomes" id="UP000236740"/>
    </source>
</evidence>
<sequence length="105" mass="12549">MDIDAGEFKKNIEKALEEQSGLRMNEQNEIPFEQLFTEEFIQLYTEFDSFEALLEASQWDVEDEDDFEAIPEDEFDTYVDEHTDFPSWEVMSQTAAQRFLERQFN</sequence>
<organism evidence="1 2">
    <name type="scientific">Halobellus limi</name>
    <dbReference type="NCBI Taxonomy" id="699433"/>
    <lineage>
        <taxon>Archaea</taxon>
        <taxon>Methanobacteriati</taxon>
        <taxon>Methanobacteriota</taxon>
        <taxon>Stenosarchaea group</taxon>
        <taxon>Halobacteria</taxon>
        <taxon>Halobacteriales</taxon>
        <taxon>Haloferacaceae</taxon>
        <taxon>Halobellus</taxon>
    </lineage>
</organism>
<dbReference type="Proteomes" id="UP000236740">
    <property type="component" value="Unassembled WGS sequence"/>
</dbReference>
<dbReference type="EMBL" id="FNVN01000007">
    <property type="protein sequence ID" value="SEG70648.1"/>
    <property type="molecule type" value="Genomic_DNA"/>
</dbReference>
<name>A0A1H6CCM1_9EURY</name>
<keyword evidence="2" id="KW-1185">Reference proteome</keyword>
<evidence type="ECO:0000313" key="1">
    <source>
        <dbReference type="EMBL" id="SEG70648.1"/>
    </source>
</evidence>
<reference evidence="1 2" key="1">
    <citation type="submission" date="2016-10" db="EMBL/GenBank/DDBJ databases">
        <authorList>
            <person name="de Groot N.N."/>
        </authorList>
    </citation>
    <scope>NUCLEOTIDE SEQUENCE [LARGE SCALE GENOMIC DNA]</scope>
    <source>
        <strain evidence="1 2">CGMCC 1.10331</strain>
    </source>
</reference>
<protein>
    <submittedName>
        <fullName evidence="1">Uncharacterized protein</fullName>
    </submittedName>
</protein>
<dbReference type="GeneID" id="39860045"/>
<proteinExistence type="predicted"/>
<dbReference type="AlphaFoldDB" id="A0A1H6CCM1"/>
<dbReference type="RefSeq" id="WP_211194970.1">
    <property type="nucleotide sequence ID" value="NZ_CP031314.1"/>
</dbReference>
<accession>A0A1H6CCM1</accession>
<gene>
    <name evidence="1" type="ORF">SAMN04488133_3338</name>
</gene>